<dbReference type="GO" id="GO:0055088">
    <property type="term" value="P:lipid homeostasis"/>
    <property type="evidence" value="ECO:0007669"/>
    <property type="project" value="InterPro"/>
</dbReference>
<evidence type="ECO:0000256" key="1">
    <source>
        <dbReference type="SAM" id="Phobius"/>
    </source>
</evidence>
<dbReference type="AlphaFoldDB" id="A0A015JF72"/>
<reference evidence="3 4" key="1">
    <citation type="submission" date="2014-02" db="EMBL/GenBank/DDBJ databases">
        <title>Single nucleus genome sequencing reveals high similarity among nuclei of an endomycorrhizal fungus.</title>
        <authorList>
            <person name="Lin K."/>
            <person name="Geurts R."/>
            <person name="Zhang Z."/>
            <person name="Limpens E."/>
            <person name="Saunders D.G."/>
            <person name="Mu D."/>
            <person name="Pang E."/>
            <person name="Cao H."/>
            <person name="Cha H."/>
            <person name="Lin T."/>
            <person name="Zhou Q."/>
            <person name="Shang Y."/>
            <person name="Li Y."/>
            <person name="Ivanov S."/>
            <person name="Sharma T."/>
            <person name="Velzen R.V."/>
            <person name="Ruijter N.D."/>
            <person name="Aanen D.K."/>
            <person name="Win J."/>
            <person name="Kamoun S."/>
            <person name="Bisseling T."/>
            <person name="Huang S."/>
        </authorList>
    </citation>
    <scope>NUCLEOTIDE SEQUENCE [LARGE SCALE GENOMIC DNA]</scope>
    <source>
        <strain evidence="4">DAOM197198w</strain>
    </source>
</reference>
<gene>
    <name evidence="3" type="ORF">RirG_242480</name>
</gene>
<keyword evidence="1" id="KW-1133">Transmembrane helix</keyword>
<sequence length="335" mass="38666">MEKEKRVKLELRPTTYDTSNEKLIDNGPKKRQYASTSSNFTFSEEHNKKFGYGPPFLFALPEPIKSPWKRLNSPNFRKNVRPISGNAIKRVEGKRKYNPPFTSEDTHFNFPEEGINMTENSDIKKPKSEGCDLVRLINHVLDMAPKIFIIAFSYYVFRFFWAIQQAIEIKVDEYSQEMHRSISECSKSYLDNRCTPGDRVPALEKVCSQWEKCMNRDPTVLARAKISAEALGEIINNLMEQFSYKTMLFMIAIVLAILLSRAIIEMIKTRIFNNYSSQETPHTHSGMHPISVSPRHMTPMQTHPMASMQHHMSPGSPSTPQHNNVGVYYVFNPKH</sequence>
<dbReference type="EMBL" id="JEMT01028838">
    <property type="protein sequence ID" value="EXX53594.1"/>
    <property type="molecule type" value="Genomic_DNA"/>
</dbReference>
<feature type="domain" description="Brl1/Brr6" evidence="2">
    <location>
        <begin position="137"/>
        <end position="261"/>
    </location>
</feature>
<dbReference type="GO" id="GO:0031965">
    <property type="term" value="C:nuclear membrane"/>
    <property type="evidence" value="ECO:0007669"/>
    <property type="project" value="InterPro"/>
</dbReference>
<evidence type="ECO:0000313" key="3">
    <source>
        <dbReference type="EMBL" id="EXX53594.1"/>
    </source>
</evidence>
<dbReference type="SMART" id="SM01042">
    <property type="entry name" value="Brr6_like_C_C"/>
    <property type="match status" value="1"/>
</dbReference>
<dbReference type="PANTHER" id="PTHR28136">
    <property type="entry name" value="NUCLEUS EXPORT PROTEIN BRR6"/>
    <property type="match status" value="1"/>
</dbReference>
<feature type="transmembrane region" description="Helical" evidence="1">
    <location>
        <begin position="246"/>
        <end position="264"/>
    </location>
</feature>
<dbReference type="GO" id="GO:0006998">
    <property type="term" value="P:nuclear envelope organization"/>
    <property type="evidence" value="ECO:0007669"/>
    <property type="project" value="InterPro"/>
</dbReference>
<keyword evidence="4" id="KW-1185">Reference proteome</keyword>
<dbReference type="InterPro" id="IPR018767">
    <property type="entry name" value="Brl1/Brr6_dom"/>
</dbReference>
<dbReference type="PANTHER" id="PTHR28136:SF1">
    <property type="entry name" value="NUCLEUS EXPORT PROTEIN BRL1"/>
    <property type="match status" value="1"/>
</dbReference>
<proteinExistence type="predicted"/>
<keyword evidence="1" id="KW-0472">Membrane</keyword>
<evidence type="ECO:0000259" key="2">
    <source>
        <dbReference type="SMART" id="SM01042"/>
    </source>
</evidence>
<dbReference type="InterPro" id="IPR040202">
    <property type="entry name" value="Brl1/Brr6"/>
</dbReference>
<evidence type="ECO:0000313" key="4">
    <source>
        <dbReference type="Proteomes" id="UP000022910"/>
    </source>
</evidence>
<organism evidence="3 4">
    <name type="scientific">Rhizophagus irregularis (strain DAOM 197198w)</name>
    <name type="common">Glomus intraradices</name>
    <dbReference type="NCBI Taxonomy" id="1432141"/>
    <lineage>
        <taxon>Eukaryota</taxon>
        <taxon>Fungi</taxon>
        <taxon>Fungi incertae sedis</taxon>
        <taxon>Mucoromycota</taxon>
        <taxon>Glomeromycotina</taxon>
        <taxon>Glomeromycetes</taxon>
        <taxon>Glomerales</taxon>
        <taxon>Glomeraceae</taxon>
        <taxon>Rhizophagus</taxon>
    </lineage>
</organism>
<accession>A0A015JF72</accession>
<dbReference type="Proteomes" id="UP000022910">
    <property type="component" value="Unassembled WGS sequence"/>
</dbReference>
<comment type="caution">
    <text evidence="3">The sequence shown here is derived from an EMBL/GenBank/DDBJ whole genome shotgun (WGS) entry which is preliminary data.</text>
</comment>
<dbReference type="OrthoDB" id="5961at2759"/>
<keyword evidence="1" id="KW-0812">Transmembrane</keyword>
<name>A0A015JF72_RHIIW</name>
<dbReference type="Pfam" id="PF10104">
    <property type="entry name" value="Brr6_like_C_C"/>
    <property type="match status" value="1"/>
</dbReference>
<protein>
    <submittedName>
        <fullName evidence="3">Brl1p</fullName>
    </submittedName>
</protein>